<reference evidence="2" key="1">
    <citation type="submission" date="2022-11" db="UniProtKB">
        <authorList>
            <consortium name="WormBaseParasite"/>
        </authorList>
    </citation>
    <scope>IDENTIFICATION</scope>
</reference>
<protein>
    <submittedName>
        <fullName evidence="2">Uncharacterized protein</fullName>
    </submittedName>
</protein>
<accession>A0A914WHQ8</accession>
<organism evidence="1 2">
    <name type="scientific">Plectus sambesii</name>
    <dbReference type="NCBI Taxonomy" id="2011161"/>
    <lineage>
        <taxon>Eukaryota</taxon>
        <taxon>Metazoa</taxon>
        <taxon>Ecdysozoa</taxon>
        <taxon>Nematoda</taxon>
        <taxon>Chromadorea</taxon>
        <taxon>Plectida</taxon>
        <taxon>Plectina</taxon>
        <taxon>Plectoidea</taxon>
        <taxon>Plectidae</taxon>
        <taxon>Plectus</taxon>
    </lineage>
</organism>
<dbReference type="AlphaFoldDB" id="A0A914WHQ8"/>
<sequence length="291" mass="33094">MYDLAGIKPVSCEKYQLAVEICYSVVKTTDMHSLFHVRHRGAFNKDKTIFGYAKVAEYVDAPLNYAMQKIISDVESVNLVRCELLFETVWMCHGFARDDHSCGVAGLVNCTWQLMPVENHGFVDVRVIGDRYLVATTVKEFIHMPTNRSVMDHGKKEQIYSSIFELELFNEVAVIGSEHLLPISAVTNVKADFVTPILNILWEDIYDEKNNTKLQKLVKLTRDVSKASCKFSIARNKLKDDLDCMHAVESMPTVYEEGDMAAELRKWLSQVLKSLWECGNCMHNPSQPTST</sequence>
<dbReference type="WBParaSite" id="PSAMB.scaffold4276size15145.g23882.t1">
    <property type="protein sequence ID" value="PSAMB.scaffold4276size15145.g23882.t1"/>
    <property type="gene ID" value="PSAMB.scaffold4276size15145.g23882"/>
</dbReference>
<name>A0A914WHQ8_9BILA</name>
<dbReference type="Proteomes" id="UP000887566">
    <property type="component" value="Unplaced"/>
</dbReference>
<keyword evidence="1" id="KW-1185">Reference proteome</keyword>
<evidence type="ECO:0000313" key="1">
    <source>
        <dbReference type="Proteomes" id="UP000887566"/>
    </source>
</evidence>
<evidence type="ECO:0000313" key="2">
    <source>
        <dbReference type="WBParaSite" id="PSAMB.scaffold4276size15145.g23882.t1"/>
    </source>
</evidence>
<proteinExistence type="predicted"/>